<feature type="transmembrane region" description="Helical" evidence="1">
    <location>
        <begin position="76"/>
        <end position="97"/>
    </location>
</feature>
<evidence type="ECO:0000313" key="3">
    <source>
        <dbReference type="Proteomes" id="UP000032749"/>
    </source>
</evidence>
<keyword evidence="1" id="KW-1133">Transmembrane helix</keyword>
<proteinExistence type="predicted"/>
<accession>R4YKL5</accession>
<sequence>MKSNPLQQVNIVSRVLLGFLFVYHGLVPKILWLSTAEVHLVDVSGIGISATLISPLAGVLEILLGFAIIVLRKLDFLIYAAAASLLGLLAYVAVMSPEFLVEAFNPVTTNVLGMGLCYLILLTQRYEDVSLELLEGDGEKG</sequence>
<dbReference type="KEGG" id="oai:OLEAN_C07860"/>
<evidence type="ECO:0000313" key="2">
    <source>
        <dbReference type="EMBL" id="CCK74962.1"/>
    </source>
</evidence>
<dbReference type="AlphaFoldDB" id="R4YKL5"/>
<dbReference type="EMBL" id="FO203512">
    <property type="protein sequence ID" value="CCK74962.1"/>
    <property type="molecule type" value="Genomic_DNA"/>
</dbReference>
<dbReference type="InterPro" id="IPR025695">
    <property type="entry name" value="DoxX-like"/>
</dbReference>
<evidence type="ECO:0008006" key="4">
    <source>
        <dbReference type="Google" id="ProtNLM"/>
    </source>
</evidence>
<dbReference type="PATRIC" id="fig|698738.3.peg.817"/>
<keyword evidence="1" id="KW-0472">Membrane</keyword>
<dbReference type="OrthoDB" id="6199084at2"/>
<name>R4YKL5_OLEAN</name>
<reference evidence="2 3" key="1">
    <citation type="journal article" date="2013" name="Nat. Commun.">
        <title>Genome sequence and functional genomic analysis of the oil-degrading bacterium Oleispira antarctica.</title>
        <authorList>
            <person name="Kube M."/>
            <person name="Chernikova T.N."/>
            <person name="Al-Ramahi Y."/>
            <person name="Beloqui A."/>
            <person name="Lopez-Cortez N."/>
            <person name="Guazzaroni M.E."/>
            <person name="Heipieper H.J."/>
            <person name="Klages S."/>
            <person name="Kotsyurbenko O.R."/>
            <person name="Langer I."/>
            <person name="Nechitaylo T.Y."/>
            <person name="Lunsdorf H."/>
            <person name="Fernandez M."/>
            <person name="Juarez S."/>
            <person name="Ciordia S."/>
            <person name="Singer A."/>
            <person name="Kagan O."/>
            <person name="Egorova O."/>
            <person name="Petit P.A."/>
            <person name="Stogios P."/>
            <person name="Kim Y."/>
            <person name="Tchigvintsev A."/>
            <person name="Flick R."/>
            <person name="Denaro R."/>
            <person name="Genovese M."/>
            <person name="Albar J.P."/>
            <person name="Reva O.N."/>
            <person name="Martinez-Gomariz M."/>
            <person name="Tran H."/>
            <person name="Ferrer M."/>
            <person name="Savchenko A."/>
            <person name="Yakunin A.F."/>
            <person name="Yakimov M.M."/>
            <person name="Golyshina O.V."/>
            <person name="Reinhardt R."/>
            <person name="Golyshin P.N."/>
        </authorList>
    </citation>
    <scope>NUCLEOTIDE SEQUENCE [LARGE SCALE GENOMIC DNA]</scope>
</reference>
<dbReference type="Pfam" id="PF13781">
    <property type="entry name" value="DoxX_3"/>
    <property type="match status" value="1"/>
</dbReference>
<dbReference type="HOGENOM" id="CLU_135455_1_0_6"/>
<organism evidence="2 3">
    <name type="scientific">Oleispira antarctica RB-8</name>
    <dbReference type="NCBI Taxonomy" id="698738"/>
    <lineage>
        <taxon>Bacteria</taxon>
        <taxon>Pseudomonadati</taxon>
        <taxon>Pseudomonadota</taxon>
        <taxon>Gammaproteobacteria</taxon>
        <taxon>Oceanospirillales</taxon>
        <taxon>Oceanospirillaceae</taxon>
        <taxon>Oleispira</taxon>
    </lineage>
</organism>
<feature type="transmembrane region" description="Helical" evidence="1">
    <location>
        <begin position="103"/>
        <end position="122"/>
    </location>
</feature>
<dbReference type="STRING" id="698738.OLEAN_C07860"/>
<keyword evidence="1" id="KW-0812">Transmembrane</keyword>
<feature type="transmembrane region" description="Helical" evidence="1">
    <location>
        <begin position="12"/>
        <end position="34"/>
    </location>
</feature>
<feature type="transmembrane region" description="Helical" evidence="1">
    <location>
        <begin position="46"/>
        <end position="69"/>
    </location>
</feature>
<gene>
    <name evidence="2" type="ORF">OLEAN_C07860</name>
</gene>
<keyword evidence="3" id="KW-1185">Reference proteome</keyword>
<evidence type="ECO:0000256" key="1">
    <source>
        <dbReference type="SAM" id="Phobius"/>
    </source>
</evidence>
<dbReference type="Proteomes" id="UP000032749">
    <property type="component" value="Chromosome"/>
</dbReference>
<protein>
    <recommendedName>
        <fullName evidence="4">DoxX family protein</fullName>
    </recommendedName>
</protein>